<evidence type="ECO:0000313" key="2">
    <source>
        <dbReference type="Proteomes" id="UP000499080"/>
    </source>
</evidence>
<keyword evidence="2" id="KW-1185">Reference proteome</keyword>
<protein>
    <submittedName>
        <fullName evidence="1">Uncharacterized protein</fullName>
    </submittedName>
</protein>
<dbReference type="EMBL" id="BGPR01024798">
    <property type="protein sequence ID" value="GBN93142.1"/>
    <property type="molecule type" value="Genomic_DNA"/>
</dbReference>
<name>A0A4Y2SXS9_ARAVE</name>
<comment type="caution">
    <text evidence="1">The sequence shown here is derived from an EMBL/GenBank/DDBJ whole genome shotgun (WGS) entry which is preliminary data.</text>
</comment>
<sequence length="92" mass="10583">MQRAQFTKSFPSAMRTSKCCLAFFAATVNAVLKDFRCAFRASIISNEYFTKTHQTTRVLSWTPNQYDNTFKELIRFSESTRFSCGSDVKVSQ</sequence>
<proteinExistence type="predicted"/>
<accession>A0A4Y2SXS9</accession>
<organism evidence="1 2">
    <name type="scientific">Araneus ventricosus</name>
    <name type="common">Orbweaver spider</name>
    <name type="synonym">Epeira ventricosa</name>
    <dbReference type="NCBI Taxonomy" id="182803"/>
    <lineage>
        <taxon>Eukaryota</taxon>
        <taxon>Metazoa</taxon>
        <taxon>Ecdysozoa</taxon>
        <taxon>Arthropoda</taxon>
        <taxon>Chelicerata</taxon>
        <taxon>Arachnida</taxon>
        <taxon>Araneae</taxon>
        <taxon>Araneomorphae</taxon>
        <taxon>Entelegynae</taxon>
        <taxon>Araneoidea</taxon>
        <taxon>Araneidae</taxon>
        <taxon>Araneus</taxon>
    </lineage>
</organism>
<dbReference type="Proteomes" id="UP000499080">
    <property type="component" value="Unassembled WGS sequence"/>
</dbReference>
<evidence type="ECO:0000313" key="1">
    <source>
        <dbReference type="EMBL" id="GBN93142.1"/>
    </source>
</evidence>
<gene>
    <name evidence="1" type="ORF">AVEN_225001_1</name>
</gene>
<reference evidence="1 2" key="1">
    <citation type="journal article" date="2019" name="Sci. Rep.">
        <title>Orb-weaving spider Araneus ventricosus genome elucidates the spidroin gene catalogue.</title>
        <authorList>
            <person name="Kono N."/>
            <person name="Nakamura H."/>
            <person name="Ohtoshi R."/>
            <person name="Moran D.A.P."/>
            <person name="Shinohara A."/>
            <person name="Yoshida Y."/>
            <person name="Fujiwara M."/>
            <person name="Mori M."/>
            <person name="Tomita M."/>
            <person name="Arakawa K."/>
        </authorList>
    </citation>
    <scope>NUCLEOTIDE SEQUENCE [LARGE SCALE GENOMIC DNA]</scope>
</reference>
<dbReference type="AlphaFoldDB" id="A0A4Y2SXS9"/>